<dbReference type="KEGG" id="npf:LPB400_01145"/>
<dbReference type="SUPFAM" id="SSF52540">
    <property type="entry name" value="P-loop containing nucleoside triphosphate hydrolases"/>
    <property type="match status" value="1"/>
</dbReference>
<feature type="region of interest" description="Disordered" evidence="1">
    <location>
        <begin position="330"/>
        <end position="364"/>
    </location>
</feature>
<organism evidence="4 5">
    <name type="scientific">Neisseria perflava</name>
    <dbReference type="NCBI Taxonomy" id="33053"/>
    <lineage>
        <taxon>Bacteria</taxon>
        <taxon>Pseudomonadati</taxon>
        <taxon>Pseudomonadota</taxon>
        <taxon>Betaproteobacteria</taxon>
        <taxon>Neisseriales</taxon>
        <taxon>Neisseriaceae</taxon>
        <taxon>Neisseria</taxon>
    </lineage>
</organism>
<keyword evidence="2" id="KW-0812">Transmembrane</keyword>
<dbReference type="EMBL" id="CP079818">
    <property type="protein sequence ID" value="QXW90678.1"/>
    <property type="molecule type" value="Genomic_DNA"/>
</dbReference>
<evidence type="ECO:0000313" key="5">
    <source>
        <dbReference type="Proteomes" id="UP000825360"/>
    </source>
</evidence>
<accession>A0ABD7EYB7</accession>
<dbReference type="InterPro" id="IPR008900">
    <property type="entry name" value="Zot_N"/>
</dbReference>
<sequence>MAAITLITGKPRIGKTAFAVELLMFDDYYKGRKIFSNINGLLIDHHQPPEGHSWEDMYEWLKWKENIGSVVIYDEVQYLFPTRSSGSKMPENVAFLNIHGHYGIDMILITQSPKLLDVNLREVVNKHIHIAANKMGGLTRLEWNEVALNPTQQSRNALSSSHKIREEVLEYYKSAEVHTAHSHVKSRWYYIIIAMLFILPCILGLVGFMGYKMYQGYKEKAGITAKAEAAKEDTGFKNPLDPENQKEMMPQSGIQGQNLKPEDFVPVLAEKPESKPIYNGVRQVKTFEYPVGCVDGGKSGCTCYSSQGTPLKEITKAMCKDYAHNGLPFNPYKESDHSSNQAQTAPSASDTSAGVQVASLGGQSPQNLMYDGYVEAGAKFTPQSGAVVESAQ</sequence>
<proteinExistence type="predicted"/>
<evidence type="ECO:0000259" key="3">
    <source>
        <dbReference type="Pfam" id="PF05707"/>
    </source>
</evidence>
<evidence type="ECO:0000313" key="4">
    <source>
        <dbReference type="EMBL" id="QXW90678.1"/>
    </source>
</evidence>
<keyword evidence="2" id="KW-0472">Membrane</keyword>
<reference evidence="4 5" key="1">
    <citation type="submission" date="2021-07" db="EMBL/GenBank/DDBJ databases">
        <title>Genome sequencing of Neisseria perflava LPB0400.</title>
        <authorList>
            <person name="Kim J."/>
        </authorList>
    </citation>
    <scope>NUCLEOTIDE SEQUENCE [LARGE SCALE GENOMIC DNA]</scope>
    <source>
        <strain evidence="4 5">LPB0400</strain>
    </source>
</reference>
<dbReference type="RefSeq" id="WP_070461275.1">
    <property type="nucleotide sequence ID" value="NZ_CP079818.1"/>
</dbReference>
<feature type="compositionally biased region" description="Polar residues" evidence="1">
    <location>
        <begin position="338"/>
        <end position="354"/>
    </location>
</feature>
<dbReference type="Gene3D" id="3.40.50.300">
    <property type="entry name" value="P-loop containing nucleotide triphosphate hydrolases"/>
    <property type="match status" value="1"/>
</dbReference>
<keyword evidence="2" id="KW-1133">Transmembrane helix</keyword>
<dbReference type="InterPro" id="IPR027417">
    <property type="entry name" value="P-loop_NTPase"/>
</dbReference>
<evidence type="ECO:0000256" key="2">
    <source>
        <dbReference type="SAM" id="Phobius"/>
    </source>
</evidence>
<protein>
    <submittedName>
        <fullName evidence="4">Zonular occludens toxin domain-containing protein</fullName>
    </submittedName>
</protein>
<gene>
    <name evidence="4" type="ORF">LPB400_01145</name>
</gene>
<name>A0ABD7EYB7_NEIPE</name>
<evidence type="ECO:0000256" key="1">
    <source>
        <dbReference type="SAM" id="MobiDB-lite"/>
    </source>
</evidence>
<feature type="domain" description="Zona occludens toxin N-terminal" evidence="3">
    <location>
        <begin position="3"/>
        <end position="176"/>
    </location>
</feature>
<dbReference type="Proteomes" id="UP000825360">
    <property type="component" value="Chromosome"/>
</dbReference>
<dbReference type="AlphaFoldDB" id="A0ABD7EYB7"/>
<feature type="region of interest" description="Disordered" evidence="1">
    <location>
        <begin position="233"/>
        <end position="258"/>
    </location>
</feature>
<feature type="transmembrane region" description="Helical" evidence="2">
    <location>
        <begin position="188"/>
        <end position="211"/>
    </location>
</feature>
<dbReference type="Pfam" id="PF05707">
    <property type="entry name" value="Zot"/>
    <property type="match status" value="1"/>
</dbReference>